<proteinExistence type="predicted"/>
<accession>A0A7S7SLD1</accession>
<dbReference type="EMBL" id="CP063849">
    <property type="protein sequence ID" value="QOY88703.1"/>
    <property type="molecule type" value="Genomic_DNA"/>
</dbReference>
<sequence length="458" mass="50642">MQRRHFLQTLSAAAMAPIATPPRPNILFVLADDLGYGDLGCYGQTRIQTPNIDRLAAEGIRFGSAYAGSTVCAPSRCSLMTGLHTGHAHTRGNKGNDLPLRPSDVTVTELLKKAGYRTGLFGKWSLGQLGTTGYPTKKGFDEWFGFFSQLHAHNYYPEHLLDQEGSFLLRGNMGTQHKDYAPDLFTKHAVSFLERQSATQPFFLHVCYTQPHANNEMGRDTGNGMQVPSDAPYTDRNWPQVEKNFAAMISRMDSDVGQLMSTLKRKGMDQNTLVLFASDNGPHKEGGHAPSFFESSGPLRGIKRDLTEGGIRVPCVARWPGGIKGGQVSEFPWAFWDILPTFAELAGVEAPKGLDGTSIVPTLTGRTQKPHEYFYWEFHELGFHQAVRMGNWKGIRKGPELPIELYDLATDLSEHHDLSAANPAVLAKIKQIMASARTDSPDFPILTPEEAKKRALPM</sequence>
<feature type="domain" description="Sulfatase N-terminal" evidence="1">
    <location>
        <begin position="24"/>
        <end position="348"/>
    </location>
</feature>
<gene>
    <name evidence="2" type="ORF">IRI77_01705</name>
</gene>
<dbReference type="Gene3D" id="3.40.720.10">
    <property type="entry name" value="Alkaline Phosphatase, subunit A"/>
    <property type="match status" value="1"/>
</dbReference>
<dbReference type="CDD" id="cd16145">
    <property type="entry name" value="ARS_like"/>
    <property type="match status" value="1"/>
</dbReference>
<dbReference type="PANTHER" id="PTHR43751:SF3">
    <property type="entry name" value="SULFATASE N-TERMINAL DOMAIN-CONTAINING PROTEIN"/>
    <property type="match status" value="1"/>
</dbReference>
<protein>
    <submittedName>
        <fullName evidence="2">Arylsulfatase</fullName>
    </submittedName>
</protein>
<keyword evidence="3" id="KW-1185">Reference proteome</keyword>
<evidence type="ECO:0000259" key="1">
    <source>
        <dbReference type="Pfam" id="PF00884"/>
    </source>
</evidence>
<dbReference type="PANTHER" id="PTHR43751">
    <property type="entry name" value="SULFATASE"/>
    <property type="match status" value="1"/>
</dbReference>
<dbReference type="InterPro" id="IPR052701">
    <property type="entry name" value="GAG_Ulvan_Degrading_Sulfatases"/>
</dbReference>
<dbReference type="RefSeq" id="WP_194450365.1">
    <property type="nucleotide sequence ID" value="NZ_CP063849.1"/>
</dbReference>
<dbReference type="InterPro" id="IPR017850">
    <property type="entry name" value="Alkaline_phosphatase_core_sf"/>
</dbReference>
<dbReference type="InterPro" id="IPR000917">
    <property type="entry name" value="Sulfatase_N"/>
</dbReference>
<dbReference type="SUPFAM" id="SSF53649">
    <property type="entry name" value="Alkaline phosphatase-like"/>
    <property type="match status" value="1"/>
</dbReference>
<evidence type="ECO:0000313" key="3">
    <source>
        <dbReference type="Proteomes" id="UP000593892"/>
    </source>
</evidence>
<dbReference type="AlphaFoldDB" id="A0A7S7SLD1"/>
<dbReference type="Proteomes" id="UP000593892">
    <property type="component" value="Chromosome"/>
</dbReference>
<name>A0A7S7SLD1_PALFE</name>
<organism evidence="2 3">
    <name type="scientific">Paludibaculum fermentans</name>
    <dbReference type="NCBI Taxonomy" id="1473598"/>
    <lineage>
        <taxon>Bacteria</taxon>
        <taxon>Pseudomonadati</taxon>
        <taxon>Acidobacteriota</taxon>
        <taxon>Terriglobia</taxon>
        <taxon>Bryobacterales</taxon>
        <taxon>Bryobacteraceae</taxon>
        <taxon>Paludibaculum</taxon>
    </lineage>
</organism>
<reference evidence="2 3" key="1">
    <citation type="submission" date="2020-10" db="EMBL/GenBank/DDBJ databases">
        <title>Complete genome sequence of Paludibaculum fermentans P105T, a facultatively anaerobic acidobacterium capable of dissimilatory Fe(III) reduction.</title>
        <authorList>
            <person name="Dedysh S.N."/>
            <person name="Beletsky A.V."/>
            <person name="Kulichevskaya I.S."/>
            <person name="Mardanov A.V."/>
            <person name="Ravin N.V."/>
        </authorList>
    </citation>
    <scope>NUCLEOTIDE SEQUENCE [LARGE SCALE GENOMIC DNA]</scope>
    <source>
        <strain evidence="2 3">P105</strain>
    </source>
</reference>
<dbReference type="KEGG" id="pfer:IRI77_01705"/>
<evidence type="ECO:0000313" key="2">
    <source>
        <dbReference type="EMBL" id="QOY88703.1"/>
    </source>
</evidence>
<dbReference type="Gene3D" id="3.30.1120.10">
    <property type="match status" value="1"/>
</dbReference>
<dbReference type="Pfam" id="PF00884">
    <property type="entry name" value="Sulfatase"/>
    <property type="match status" value="1"/>
</dbReference>